<name>A0A6I7D066_9GAMM</name>
<dbReference type="KEGG" id="pcol:F1325_07435"/>
<dbReference type="AlphaFoldDB" id="A0A6I7D066"/>
<feature type="compositionally biased region" description="Polar residues" evidence="2">
    <location>
        <begin position="402"/>
        <end position="412"/>
    </location>
</feature>
<evidence type="ECO:0000313" key="4">
    <source>
        <dbReference type="Proteomes" id="UP000464700"/>
    </source>
</evidence>
<evidence type="ECO:0000256" key="2">
    <source>
        <dbReference type="SAM" id="MobiDB-lite"/>
    </source>
</evidence>
<proteinExistence type="predicted"/>
<evidence type="ECO:0000256" key="1">
    <source>
        <dbReference type="SAM" id="Coils"/>
    </source>
</evidence>
<protein>
    <recommendedName>
        <fullName evidence="5">DUF2213 domain-containing protein</fullName>
    </recommendedName>
</protein>
<feature type="coiled-coil region" evidence="1">
    <location>
        <begin position="335"/>
        <end position="365"/>
    </location>
</feature>
<reference evidence="3 4" key="1">
    <citation type="submission" date="2019-09" db="EMBL/GenBank/DDBJ databases">
        <title>Emergence of a chromosome-mediated tetracycline resistance gene in Proteus strain.</title>
        <authorList>
            <person name="He D."/>
            <person name="Wang L."/>
        </authorList>
    </citation>
    <scope>NUCLEOTIDE SEQUENCE [LARGE SCALE GENOMIC DNA]</scope>
    <source>
        <strain evidence="3 4">T60</strain>
    </source>
</reference>
<dbReference type="RefSeq" id="WP_160230238.1">
    <property type="nucleotide sequence ID" value="NZ_CP043925.1"/>
</dbReference>
<evidence type="ECO:0008006" key="5">
    <source>
        <dbReference type="Google" id="ProtNLM"/>
    </source>
</evidence>
<keyword evidence="4" id="KW-1185">Reference proteome</keyword>
<keyword evidence="1" id="KW-0175">Coiled coil</keyword>
<feature type="region of interest" description="Disordered" evidence="2">
    <location>
        <begin position="401"/>
        <end position="425"/>
    </location>
</feature>
<dbReference type="EMBL" id="CP043925">
    <property type="protein sequence ID" value="QHN10301.1"/>
    <property type="molecule type" value="Genomic_DNA"/>
</dbReference>
<accession>A0A6I7D066</accession>
<dbReference type="Proteomes" id="UP000464700">
    <property type="component" value="Chromosome"/>
</dbReference>
<organism evidence="3 4">
    <name type="scientific">Proteus columbae</name>
    <dbReference type="NCBI Taxonomy" id="1987580"/>
    <lineage>
        <taxon>Bacteria</taxon>
        <taxon>Pseudomonadati</taxon>
        <taxon>Pseudomonadota</taxon>
        <taxon>Gammaproteobacteria</taxon>
        <taxon>Enterobacterales</taxon>
        <taxon>Morganellaceae</taxon>
        <taxon>Proteus</taxon>
    </lineage>
</organism>
<gene>
    <name evidence="3" type="ORF">F1325_07435</name>
</gene>
<sequence>MPIQVNVTTKVNSASIRRETYNGREHIIIPSYTLPANVIMNGEFYPESEIKANYKSMEGTIAPLGHPTVDGHFVSAFSPEGLNQGFVGAWNRNVTLKGNRVYSEKWVDVEKAMESSGGQRLMAKLVALEKGESSDPIWSSVAVFRERTEAPKELQEQGAQWVVKIHSIDHDAILLDEPPAAGPDKGVGLMVNADQAVSLKPNSGALIGESYREKENRIEQAVKDKFVLAKDDYAWVADFTDSQLVIIKNGGKAEVFGYTDEGGKILIDDSGTQVARQESWVVIAANKFKSLFSKPQASPAINNSTEGDMPLTQEEKTELYSEIGNQIAANVTKALEGITSKIDTLQANQDQLKETLTANQRAEETEMRKAVAEKYGEVVANSLQGQALIDMHKQIGDAASLAGNSGAQQEQTGAPDYAEYFGGAK</sequence>
<evidence type="ECO:0000313" key="3">
    <source>
        <dbReference type="EMBL" id="QHN10301.1"/>
    </source>
</evidence>